<reference evidence="1" key="1">
    <citation type="journal article" date="2014" name="Front. Microbiol.">
        <title>High frequency of phylogenetically diverse reductive dehalogenase-homologous genes in deep subseafloor sedimentary metagenomes.</title>
        <authorList>
            <person name="Kawai M."/>
            <person name="Futagami T."/>
            <person name="Toyoda A."/>
            <person name="Takaki Y."/>
            <person name="Nishi S."/>
            <person name="Hori S."/>
            <person name="Arai W."/>
            <person name="Tsubouchi T."/>
            <person name="Morono Y."/>
            <person name="Uchiyama I."/>
            <person name="Ito T."/>
            <person name="Fujiyama A."/>
            <person name="Inagaki F."/>
            <person name="Takami H."/>
        </authorList>
    </citation>
    <scope>NUCLEOTIDE SEQUENCE</scope>
    <source>
        <strain evidence="1">Expedition CK06-06</strain>
    </source>
</reference>
<dbReference type="AlphaFoldDB" id="X0RI08"/>
<organism evidence="1">
    <name type="scientific">marine sediment metagenome</name>
    <dbReference type="NCBI Taxonomy" id="412755"/>
    <lineage>
        <taxon>unclassified sequences</taxon>
        <taxon>metagenomes</taxon>
        <taxon>ecological metagenomes</taxon>
    </lineage>
</organism>
<protein>
    <submittedName>
        <fullName evidence="1">Uncharacterized protein</fullName>
    </submittedName>
</protein>
<proteinExistence type="predicted"/>
<sequence length="87" mass="9747">MRKLFFCNIGWMNRYEGLKGKPDKIIGGGSYIDENNTGGEVCNFLITDDGYVYGHVETIKKDHDRAIRLESFGGKGDRASGIDVVWT</sequence>
<dbReference type="EMBL" id="BARS01007703">
    <property type="protein sequence ID" value="GAF68454.1"/>
    <property type="molecule type" value="Genomic_DNA"/>
</dbReference>
<comment type="caution">
    <text evidence="1">The sequence shown here is derived from an EMBL/GenBank/DDBJ whole genome shotgun (WGS) entry which is preliminary data.</text>
</comment>
<evidence type="ECO:0000313" key="1">
    <source>
        <dbReference type="EMBL" id="GAF68454.1"/>
    </source>
</evidence>
<gene>
    <name evidence="1" type="ORF">S01H1_14785</name>
</gene>
<accession>X0RI08</accession>
<name>X0RI08_9ZZZZ</name>
<feature type="non-terminal residue" evidence="1">
    <location>
        <position position="87"/>
    </location>
</feature>